<dbReference type="PROSITE" id="PS00018">
    <property type="entry name" value="EF_HAND_1"/>
    <property type="match status" value="2"/>
</dbReference>
<dbReference type="Proteomes" id="UP000247498">
    <property type="component" value="Unassembled WGS sequence"/>
</dbReference>
<feature type="compositionally biased region" description="Low complexity" evidence="2">
    <location>
        <begin position="41"/>
        <end position="57"/>
    </location>
</feature>
<evidence type="ECO:0000256" key="2">
    <source>
        <dbReference type="SAM" id="MobiDB-lite"/>
    </source>
</evidence>
<dbReference type="EMBL" id="BDRX01000068">
    <property type="protein sequence ID" value="GBF95672.1"/>
    <property type="molecule type" value="Genomic_DNA"/>
</dbReference>
<evidence type="ECO:0000256" key="1">
    <source>
        <dbReference type="ARBA" id="ARBA00022837"/>
    </source>
</evidence>
<gene>
    <name evidence="4" type="ORF">Rsub_08654</name>
</gene>
<dbReference type="InParanoid" id="A0A2V0P9P9"/>
<accession>A0A2V0P9P9</accession>
<reference evidence="4 5" key="1">
    <citation type="journal article" date="2018" name="Sci. Rep.">
        <title>Raphidocelis subcapitata (=Pseudokirchneriella subcapitata) provides an insight into genome evolution and environmental adaptations in the Sphaeropleales.</title>
        <authorList>
            <person name="Suzuki S."/>
            <person name="Yamaguchi H."/>
            <person name="Nakajima N."/>
            <person name="Kawachi M."/>
        </authorList>
    </citation>
    <scope>NUCLEOTIDE SEQUENCE [LARGE SCALE GENOMIC DNA]</scope>
    <source>
        <strain evidence="4 5">NIES-35</strain>
    </source>
</reference>
<evidence type="ECO:0000313" key="5">
    <source>
        <dbReference type="Proteomes" id="UP000247498"/>
    </source>
</evidence>
<dbReference type="Gene3D" id="1.10.238.10">
    <property type="entry name" value="EF-hand"/>
    <property type="match status" value="1"/>
</dbReference>
<evidence type="ECO:0000259" key="3">
    <source>
        <dbReference type="PROSITE" id="PS50222"/>
    </source>
</evidence>
<dbReference type="AlphaFoldDB" id="A0A2V0P9P9"/>
<sequence>MSELRHRACAARRAAALSPTSPLKGATPPAGQRRCQHQRDAAAAAARPQPRPAAAGRGAAPAALASVTSALGRAFGATALGVSLLLAPMGAPASAAQATLADLVAGRYAGISSSDEEVGREKLEAFSESLWLEFLENGRPIGDGSPEYLAKLFDLNADGRVSGEEVLRSLALDGAVNARGDAGEDVFKVFDADRSGTVDAAEWARALGDLGPSGEGAKAYIYGRVDRLSDSDGALDASDFGTALRVARDVVLGGGPQSGLVSGGGF</sequence>
<dbReference type="PROSITE" id="PS50222">
    <property type="entry name" value="EF_HAND_2"/>
    <property type="match status" value="1"/>
</dbReference>
<name>A0A2V0P9P9_9CHLO</name>
<evidence type="ECO:0000313" key="4">
    <source>
        <dbReference type="EMBL" id="GBF95672.1"/>
    </source>
</evidence>
<comment type="caution">
    <text evidence="4">The sequence shown here is derived from an EMBL/GenBank/DDBJ whole genome shotgun (WGS) entry which is preliminary data.</text>
</comment>
<dbReference type="Pfam" id="PF13202">
    <property type="entry name" value="EF-hand_5"/>
    <property type="match status" value="2"/>
</dbReference>
<dbReference type="InterPro" id="IPR018247">
    <property type="entry name" value="EF_Hand_1_Ca_BS"/>
</dbReference>
<protein>
    <recommendedName>
        <fullName evidence="3">EF-hand domain-containing protein</fullName>
    </recommendedName>
</protein>
<dbReference type="InterPro" id="IPR011992">
    <property type="entry name" value="EF-hand-dom_pair"/>
</dbReference>
<dbReference type="OrthoDB" id="26525at2759"/>
<feature type="domain" description="EF-hand" evidence="3">
    <location>
        <begin position="178"/>
        <end position="213"/>
    </location>
</feature>
<dbReference type="SUPFAM" id="SSF47473">
    <property type="entry name" value="EF-hand"/>
    <property type="match status" value="1"/>
</dbReference>
<dbReference type="InterPro" id="IPR002048">
    <property type="entry name" value="EF_hand_dom"/>
</dbReference>
<keyword evidence="5" id="KW-1185">Reference proteome</keyword>
<keyword evidence="1" id="KW-0106">Calcium</keyword>
<proteinExistence type="predicted"/>
<dbReference type="GO" id="GO:0005509">
    <property type="term" value="F:calcium ion binding"/>
    <property type="evidence" value="ECO:0007669"/>
    <property type="project" value="InterPro"/>
</dbReference>
<feature type="region of interest" description="Disordered" evidence="2">
    <location>
        <begin position="12"/>
        <end position="57"/>
    </location>
</feature>
<organism evidence="4 5">
    <name type="scientific">Raphidocelis subcapitata</name>
    <dbReference type="NCBI Taxonomy" id="307507"/>
    <lineage>
        <taxon>Eukaryota</taxon>
        <taxon>Viridiplantae</taxon>
        <taxon>Chlorophyta</taxon>
        <taxon>core chlorophytes</taxon>
        <taxon>Chlorophyceae</taxon>
        <taxon>CS clade</taxon>
        <taxon>Sphaeropleales</taxon>
        <taxon>Selenastraceae</taxon>
        <taxon>Raphidocelis</taxon>
    </lineage>
</organism>